<dbReference type="Proteomes" id="UP000007798">
    <property type="component" value="Unassembled WGS sequence"/>
</dbReference>
<dbReference type="GO" id="GO:0000977">
    <property type="term" value="F:RNA polymerase II transcription regulatory region sequence-specific DNA binding"/>
    <property type="evidence" value="ECO:0007669"/>
    <property type="project" value="TreeGrafter"/>
</dbReference>
<keyword evidence="6" id="KW-0805">Transcription regulation</keyword>
<gene>
    <name evidence="12" type="primary">Dwil\GK19886</name>
    <name evidence="12" type="ORF">Dwil_GK19886</name>
</gene>
<evidence type="ECO:0000256" key="6">
    <source>
        <dbReference type="ARBA" id="ARBA00023015"/>
    </source>
</evidence>
<evidence type="ECO:0000256" key="9">
    <source>
        <dbReference type="ARBA" id="ARBA00023242"/>
    </source>
</evidence>
<evidence type="ECO:0000313" key="12">
    <source>
        <dbReference type="EMBL" id="EDW75099.1"/>
    </source>
</evidence>
<dbReference type="OrthoDB" id="3069995at2759"/>
<dbReference type="Pfam" id="PF16622">
    <property type="entry name" value="zf-C2H2_11"/>
    <property type="match status" value="1"/>
</dbReference>
<dbReference type="InParanoid" id="B4MSL0"/>
<keyword evidence="13" id="KW-1185">Reference proteome</keyword>
<evidence type="ECO:0000256" key="5">
    <source>
        <dbReference type="ARBA" id="ARBA00022833"/>
    </source>
</evidence>
<feature type="domain" description="C2H2-type" evidence="11">
    <location>
        <begin position="336"/>
        <end position="363"/>
    </location>
</feature>
<dbReference type="EMBL" id="CH963851">
    <property type="protein sequence ID" value="EDW75099.1"/>
    <property type="molecule type" value="Genomic_DNA"/>
</dbReference>
<dbReference type="AlphaFoldDB" id="B4MSL0"/>
<dbReference type="HOGENOM" id="CLU_722144_0_0_1"/>
<keyword evidence="7" id="KW-0238">DNA-binding</keyword>
<keyword evidence="5" id="KW-0862">Zinc</keyword>
<keyword evidence="4 10" id="KW-0863">Zinc-finger</keyword>
<evidence type="ECO:0000313" key="13">
    <source>
        <dbReference type="Proteomes" id="UP000007798"/>
    </source>
</evidence>
<feature type="domain" description="C2H2-type" evidence="11">
    <location>
        <begin position="265"/>
        <end position="292"/>
    </location>
</feature>
<reference evidence="12 13" key="1">
    <citation type="journal article" date="2007" name="Nature">
        <title>Evolution of genes and genomes on the Drosophila phylogeny.</title>
        <authorList>
            <consortium name="Drosophila 12 Genomes Consortium"/>
            <person name="Clark A.G."/>
            <person name="Eisen M.B."/>
            <person name="Smith D.R."/>
            <person name="Bergman C.M."/>
            <person name="Oliver B."/>
            <person name="Markow T.A."/>
            <person name="Kaufman T.C."/>
            <person name="Kellis M."/>
            <person name="Gelbart W."/>
            <person name="Iyer V.N."/>
            <person name="Pollard D.A."/>
            <person name="Sackton T.B."/>
            <person name="Larracuente A.M."/>
            <person name="Singh N.D."/>
            <person name="Abad J.P."/>
            <person name="Abt D.N."/>
            <person name="Adryan B."/>
            <person name="Aguade M."/>
            <person name="Akashi H."/>
            <person name="Anderson W.W."/>
            <person name="Aquadro C.F."/>
            <person name="Ardell D.H."/>
            <person name="Arguello R."/>
            <person name="Artieri C.G."/>
            <person name="Barbash D.A."/>
            <person name="Barker D."/>
            <person name="Barsanti P."/>
            <person name="Batterham P."/>
            <person name="Batzoglou S."/>
            <person name="Begun D."/>
            <person name="Bhutkar A."/>
            <person name="Blanco E."/>
            <person name="Bosak S.A."/>
            <person name="Bradley R.K."/>
            <person name="Brand A.D."/>
            <person name="Brent M.R."/>
            <person name="Brooks A.N."/>
            <person name="Brown R.H."/>
            <person name="Butlin R.K."/>
            <person name="Caggese C."/>
            <person name="Calvi B.R."/>
            <person name="Bernardo de Carvalho A."/>
            <person name="Caspi A."/>
            <person name="Castrezana S."/>
            <person name="Celniker S.E."/>
            <person name="Chang J.L."/>
            <person name="Chapple C."/>
            <person name="Chatterji S."/>
            <person name="Chinwalla A."/>
            <person name="Civetta A."/>
            <person name="Clifton S.W."/>
            <person name="Comeron J.M."/>
            <person name="Costello J.C."/>
            <person name="Coyne J.A."/>
            <person name="Daub J."/>
            <person name="David R.G."/>
            <person name="Delcher A.L."/>
            <person name="Delehaunty K."/>
            <person name="Do C.B."/>
            <person name="Ebling H."/>
            <person name="Edwards K."/>
            <person name="Eickbush T."/>
            <person name="Evans J.D."/>
            <person name="Filipski A."/>
            <person name="Findeiss S."/>
            <person name="Freyhult E."/>
            <person name="Fulton L."/>
            <person name="Fulton R."/>
            <person name="Garcia A.C."/>
            <person name="Gardiner A."/>
            <person name="Garfield D.A."/>
            <person name="Garvin B.E."/>
            <person name="Gibson G."/>
            <person name="Gilbert D."/>
            <person name="Gnerre S."/>
            <person name="Godfrey J."/>
            <person name="Good R."/>
            <person name="Gotea V."/>
            <person name="Gravely B."/>
            <person name="Greenberg A.J."/>
            <person name="Griffiths-Jones S."/>
            <person name="Gross S."/>
            <person name="Guigo R."/>
            <person name="Gustafson E.A."/>
            <person name="Haerty W."/>
            <person name="Hahn M.W."/>
            <person name="Halligan D.L."/>
            <person name="Halpern A.L."/>
            <person name="Halter G.M."/>
            <person name="Han M.V."/>
            <person name="Heger A."/>
            <person name="Hillier L."/>
            <person name="Hinrichs A.S."/>
            <person name="Holmes I."/>
            <person name="Hoskins R.A."/>
            <person name="Hubisz M.J."/>
            <person name="Hultmark D."/>
            <person name="Huntley M.A."/>
            <person name="Jaffe D.B."/>
            <person name="Jagadeeshan S."/>
            <person name="Jeck W.R."/>
            <person name="Johnson J."/>
            <person name="Jones C.D."/>
            <person name="Jordan W.C."/>
            <person name="Karpen G.H."/>
            <person name="Kataoka E."/>
            <person name="Keightley P.D."/>
            <person name="Kheradpour P."/>
            <person name="Kirkness E.F."/>
            <person name="Koerich L.B."/>
            <person name="Kristiansen K."/>
            <person name="Kudrna D."/>
            <person name="Kulathinal R.J."/>
            <person name="Kumar S."/>
            <person name="Kwok R."/>
            <person name="Lander E."/>
            <person name="Langley C.H."/>
            <person name="Lapoint R."/>
            <person name="Lazzaro B.P."/>
            <person name="Lee S.J."/>
            <person name="Levesque L."/>
            <person name="Li R."/>
            <person name="Lin C.F."/>
            <person name="Lin M.F."/>
            <person name="Lindblad-Toh K."/>
            <person name="Llopart A."/>
            <person name="Long M."/>
            <person name="Low L."/>
            <person name="Lozovsky E."/>
            <person name="Lu J."/>
            <person name="Luo M."/>
            <person name="Machado C.A."/>
            <person name="Makalowski W."/>
            <person name="Marzo M."/>
            <person name="Matsuda M."/>
            <person name="Matzkin L."/>
            <person name="McAllister B."/>
            <person name="McBride C.S."/>
            <person name="McKernan B."/>
            <person name="McKernan K."/>
            <person name="Mendez-Lago M."/>
            <person name="Minx P."/>
            <person name="Mollenhauer M.U."/>
            <person name="Montooth K."/>
            <person name="Mount S.M."/>
            <person name="Mu X."/>
            <person name="Myers E."/>
            <person name="Negre B."/>
            <person name="Newfeld S."/>
            <person name="Nielsen R."/>
            <person name="Noor M.A."/>
            <person name="O'Grady P."/>
            <person name="Pachter L."/>
            <person name="Papaceit M."/>
            <person name="Parisi M.J."/>
            <person name="Parisi M."/>
            <person name="Parts L."/>
            <person name="Pedersen J.S."/>
            <person name="Pesole G."/>
            <person name="Phillippy A.M."/>
            <person name="Ponting C.P."/>
            <person name="Pop M."/>
            <person name="Porcelli D."/>
            <person name="Powell J.R."/>
            <person name="Prohaska S."/>
            <person name="Pruitt K."/>
            <person name="Puig M."/>
            <person name="Quesneville H."/>
            <person name="Ram K.R."/>
            <person name="Rand D."/>
            <person name="Rasmussen M.D."/>
            <person name="Reed L.K."/>
            <person name="Reenan R."/>
            <person name="Reily A."/>
            <person name="Remington K.A."/>
            <person name="Rieger T.T."/>
            <person name="Ritchie M.G."/>
            <person name="Robin C."/>
            <person name="Rogers Y.H."/>
            <person name="Rohde C."/>
            <person name="Rozas J."/>
            <person name="Rubenfield M.J."/>
            <person name="Ruiz A."/>
            <person name="Russo S."/>
            <person name="Salzberg S.L."/>
            <person name="Sanchez-Gracia A."/>
            <person name="Saranga D.J."/>
            <person name="Sato H."/>
            <person name="Schaeffer S.W."/>
            <person name="Schatz M.C."/>
            <person name="Schlenke T."/>
            <person name="Schwartz R."/>
            <person name="Segarra C."/>
            <person name="Singh R.S."/>
            <person name="Sirot L."/>
            <person name="Sirota M."/>
            <person name="Sisneros N.B."/>
            <person name="Smith C.D."/>
            <person name="Smith T.F."/>
            <person name="Spieth J."/>
            <person name="Stage D.E."/>
            <person name="Stark A."/>
            <person name="Stephan W."/>
            <person name="Strausberg R.L."/>
            <person name="Strempel S."/>
            <person name="Sturgill D."/>
            <person name="Sutton G."/>
            <person name="Sutton G.G."/>
            <person name="Tao W."/>
            <person name="Teichmann S."/>
            <person name="Tobari Y.N."/>
            <person name="Tomimura Y."/>
            <person name="Tsolas J.M."/>
            <person name="Valente V.L."/>
            <person name="Venter E."/>
            <person name="Venter J.C."/>
            <person name="Vicario S."/>
            <person name="Vieira F.G."/>
            <person name="Vilella A.J."/>
            <person name="Villasante A."/>
            <person name="Walenz B."/>
            <person name="Wang J."/>
            <person name="Wasserman M."/>
            <person name="Watts T."/>
            <person name="Wilson D."/>
            <person name="Wilson R.K."/>
            <person name="Wing R.A."/>
            <person name="Wolfner M.F."/>
            <person name="Wong A."/>
            <person name="Wong G.K."/>
            <person name="Wu C.I."/>
            <person name="Wu G."/>
            <person name="Yamamoto D."/>
            <person name="Yang H.P."/>
            <person name="Yang S.P."/>
            <person name="Yorke J.A."/>
            <person name="Yoshida K."/>
            <person name="Zdobnov E."/>
            <person name="Zhang P."/>
            <person name="Zhang Y."/>
            <person name="Zimin A.V."/>
            <person name="Baldwin J."/>
            <person name="Abdouelleil A."/>
            <person name="Abdulkadir J."/>
            <person name="Abebe A."/>
            <person name="Abera B."/>
            <person name="Abreu J."/>
            <person name="Acer S.C."/>
            <person name="Aftuck L."/>
            <person name="Alexander A."/>
            <person name="An P."/>
            <person name="Anderson E."/>
            <person name="Anderson S."/>
            <person name="Arachi H."/>
            <person name="Azer M."/>
            <person name="Bachantsang P."/>
            <person name="Barry A."/>
            <person name="Bayul T."/>
            <person name="Berlin A."/>
            <person name="Bessette D."/>
            <person name="Bloom T."/>
            <person name="Blye J."/>
            <person name="Boguslavskiy L."/>
            <person name="Bonnet C."/>
            <person name="Boukhgalter B."/>
            <person name="Bourzgui I."/>
            <person name="Brown A."/>
            <person name="Cahill P."/>
            <person name="Channer S."/>
            <person name="Cheshatsang Y."/>
            <person name="Chuda L."/>
            <person name="Citroen M."/>
            <person name="Collymore A."/>
            <person name="Cooke P."/>
            <person name="Costello M."/>
            <person name="D'Aco K."/>
            <person name="Daza R."/>
            <person name="De Haan G."/>
            <person name="DeGray S."/>
            <person name="DeMaso C."/>
            <person name="Dhargay N."/>
            <person name="Dooley K."/>
            <person name="Dooley E."/>
            <person name="Doricent M."/>
            <person name="Dorje P."/>
            <person name="Dorjee K."/>
            <person name="Dupes A."/>
            <person name="Elong R."/>
            <person name="Falk J."/>
            <person name="Farina A."/>
            <person name="Faro S."/>
            <person name="Ferguson D."/>
            <person name="Fisher S."/>
            <person name="Foley C.D."/>
            <person name="Franke A."/>
            <person name="Friedrich D."/>
            <person name="Gadbois L."/>
            <person name="Gearin G."/>
            <person name="Gearin C.R."/>
            <person name="Giannoukos G."/>
            <person name="Goode T."/>
            <person name="Graham J."/>
            <person name="Grandbois E."/>
            <person name="Grewal S."/>
            <person name="Gyaltsen K."/>
            <person name="Hafez N."/>
            <person name="Hagos B."/>
            <person name="Hall J."/>
            <person name="Henson C."/>
            <person name="Hollinger A."/>
            <person name="Honan T."/>
            <person name="Huard M.D."/>
            <person name="Hughes L."/>
            <person name="Hurhula B."/>
            <person name="Husby M.E."/>
            <person name="Kamat A."/>
            <person name="Kanga B."/>
            <person name="Kashin S."/>
            <person name="Khazanovich D."/>
            <person name="Kisner P."/>
            <person name="Lance K."/>
            <person name="Lara M."/>
            <person name="Lee W."/>
            <person name="Lennon N."/>
            <person name="Letendre F."/>
            <person name="LeVine R."/>
            <person name="Lipovsky A."/>
            <person name="Liu X."/>
            <person name="Liu J."/>
            <person name="Liu S."/>
            <person name="Lokyitsang T."/>
            <person name="Lokyitsang Y."/>
            <person name="Lubonja R."/>
            <person name="Lui A."/>
            <person name="MacDonald P."/>
            <person name="Magnisalis V."/>
            <person name="Maru K."/>
            <person name="Matthews C."/>
            <person name="McCusker W."/>
            <person name="McDonough S."/>
            <person name="Mehta T."/>
            <person name="Meldrim J."/>
            <person name="Meneus L."/>
            <person name="Mihai O."/>
            <person name="Mihalev A."/>
            <person name="Mihova T."/>
            <person name="Mittelman R."/>
            <person name="Mlenga V."/>
            <person name="Montmayeur A."/>
            <person name="Mulrain L."/>
            <person name="Navidi A."/>
            <person name="Naylor J."/>
            <person name="Negash T."/>
            <person name="Nguyen T."/>
            <person name="Nguyen N."/>
            <person name="Nicol R."/>
            <person name="Norbu C."/>
            <person name="Norbu N."/>
            <person name="Novod N."/>
            <person name="O'Neill B."/>
            <person name="Osman S."/>
            <person name="Markiewicz E."/>
            <person name="Oyono O.L."/>
            <person name="Patti C."/>
            <person name="Phunkhang P."/>
            <person name="Pierre F."/>
            <person name="Priest M."/>
            <person name="Raghuraman S."/>
            <person name="Rege F."/>
            <person name="Reyes R."/>
            <person name="Rise C."/>
            <person name="Rogov P."/>
            <person name="Ross K."/>
            <person name="Ryan E."/>
            <person name="Settipalli S."/>
            <person name="Shea T."/>
            <person name="Sherpa N."/>
            <person name="Shi L."/>
            <person name="Shih D."/>
            <person name="Sparrow T."/>
            <person name="Spaulding J."/>
            <person name="Stalker J."/>
            <person name="Stange-Thomann N."/>
            <person name="Stavropoulos S."/>
            <person name="Stone C."/>
            <person name="Strader C."/>
            <person name="Tesfaye S."/>
            <person name="Thomson T."/>
            <person name="Thoulutsang Y."/>
            <person name="Thoulutsang D."/>
            <person name="Topham K."/>
            <person name="Topping I."/>
            <person name="Tsamla T."/>
            <person name="Vassiliev H."/>
            <person name="Vo A."/>
            <person name="Wangchuk T."/>
            <person name="Wangdi T."/>
            <person name="Weiand M."/>
            <person name="Wilkinson J."/>
            <person name="Wilson A."/>
            <person name="Yadav S."/>
            <person name="Young G."/>
            <person name="Yu Q."/>
            <person name="Zembek L."/>
            <person name="Zhong D."/>
            <person name="Zimmer A."/>
            <person name="Zwirko Z."/>
            <person name="Jaffe D.B."/>
            <person name="Alvarez P."/>
            <person name="Brockman W."/>
            <person name="Butler J."/>
            <person name="Chin C."/>
            <person name="Gnerre S."/>
            <person name="Grabherr M."/>
            <person name="Kleber M."/>
            <person name="Mauceli E."/>
            <person name="MacCallum I."/>
        </authorList>
    </citation>
    <scope>NUCLEOTIDE SEQUENCE [LARGE SCALE GENOMIC DNA]</scope>
    <source>
        <strain evidence="13">Tucson 14030-0811.24</strain>
    </source>
</reference>
<keyword evidence="8" id="KW-0804">Transcription</keyword>
<dbReference type="PROSITE" id="PS00028">
    <property type="entry name" value="ZINC_FINGER_C2H2_1"/>
    <property type="match status" value="2"/>
</dbReference>
<evidence type="ECO:0000256" key="7">
    <source>
        <dbReference type="ARBA" id="ARBA00023125"/>
    </source>
</evidence>
<dbReference type="KEGG" id="dwi:6641200"/>
<evidence type="ECO:0000256" key="3">
    <source>
        <dbReference type="ARBA" id="ARBA00022737"/>
    </source>
</evidence>
<dbReference type="FunFam" id="3.30.160.60:FF:000100">
    <property type="entry name" value="Zinc finger 45-like"/>
    <property type="match status" value="1"/>
</dbReference>
<dbReference type="FunCoup" id="B4MSL0">
    <property type="interactions" value="846"/>
</dbReference>
<proteinExistence type="predicted"/>
<sequence>MNAKRIKYTTLSSPVDGVVKEEIVPVIIQHDAEDVDGSGGETRYTYAYTTAEDDDDPEATAVSLANAQEVIIDENGHAVTLQQLVENSTVEEVETIEQGDGTHTILHIVPNLSVQDHQGDLEEVDEDDQLEELDHEHEEGDEIEDDIVTVEQEELGEEDNDDDVIEGVEEGEDDMSPLVFDGTIDQHDDSNLPSDGNSRNKTFYCPNCGNCYSAAGSLKLHMRACLRQRNEVSAEERKCKVCGKVFNSVAYLKEHMMRHTGEQPFRCTRCYRKFVDEGKFKAHMDAHKHQDKLEAEAVALAAQHGGKKVVVKEFNCSFCAQNFTVVFDVGQVKRRYACDLCRDKYSNAEALRQHKQQMEEKREFSCDRCGRKFVFEGFLQRHLPNCDGSIKRRRDMK</sequence>
<organism evidence="12 13">
    <name type="scientific">Drosophila willistoni</name>
    <name type="common">Fruit fly</name>
    <dbReference type="NCBI Taxonomy" id="7260"/>
    <lineage>
        <taxon>Eukaryota</taxon>
        <taxon>Metazoa</taxon>
        <taxon>Ecdysozoa</taxon>
        <taxon>Arthropoda</taxon>
        <taxon>Hexapoda</taxon>
        <taxon>Insecta</taxon>
        <taxon>Pterygota</taxon>
        <taxon>Neoptera</taxon>
        <taxon>Endopterygota</taxon>
        <taxon>Diptera</taxon>
        <taxon>Brachycera</taxon>
        <taxon>Muscomorpha</taxon>
        <taxon>Ephydroidea</taxon>
        <taxon>Drosophilidae</taxon>
        <taxon>Drosophila</taxon>
        <taxon>Sophophora</taxon>
    </lineage>
</organism>
<evidence type="ECO:0000256" key="1">
    <source>
        <dbReference type="ARBA" id="ARBA00004123"/>
    </source>
</evidence>
<evidence type="ECO:0000256" key="8">
    <source>
        <dbReference type="ARBA" id="ARBA00023163"/>
    </source>
</evidence>
<keyword evidence="3" id="KW-0677">Repeat</keyword>
<dbReference type="GO" id="GO:0008270">
    <property type="term" value="F:zinc ion binding"/>
    <property type="evidence" value="ECO:0007669"/>
    <property type="project" value="UniProtKB-KW"/>
</dbReference>
<dbReference type="SUPFAM" id="SSF57667">
    <property type="entry name" value="beta-beta-alpha zinc fingers"/>
    <property type="match status" value="2"/>
</dbReference>
<dbReference type="PhylomeDB" id="B4MSL0"/>
<dbReference type="PANTHER" id="PTHR24409">
    <property type="entry name" value="ZINC FINGER PROTEIN 142"/>
    <property type="match status" value="1"/>
</dbReference>
<dbReference type="eggNOG" id="KOG1721">
    <property type="taxonomic scope" value="Eukaryota"/>
</dbReference>
<accession>B4MSL0</accession>
<keyword evidence="2" id="KW-0479">Metal-binding</keyword>
<keyword evidence="9" id="KW-0539">Nucleus</keyword>
<evidence type="ECO:0000256" key="4">
    <source>
        <dbReference type="ARBA" id="ARBA00022771"/>
    </source>
</evidence>
<feature type="domain" description="C2H2-type" evidence="11">
    <location>
        <begin position="203"/>
        <end position="230"/>
    </location>
</feature>
<feature type="domain" description="C2H2-type" evidence="11">
    <location>
        <begin position="364"/>
        <end position="382"/>
    </location>
</feature>
<dbReference type="OMA" id="GTHTILH"/>
<dbReference type="STRING" id="7260.B4MSL0"/>
<dbReference type="Gene3D" id="3.30.160.60">
    <property type="entry name" value="Classic Zinc Finger"/>
    <property type="match status" value="3"/>
</dbReference>
<dbReference type="Pfam" id="PF00096">
    <property type="entry name" value="zf-C2H2"/>
    <property type="match status" value="1"/>
</dbReference>
<dbReference type="FunFam" id="3.30.160.60:FF:002691">
    <property type="entry name" value="Blast:Zinc finger protein 425"/>
    <property type="match status" value="1"/>
</dbReference>
<dbReference type="InterPro" id="IPR013087">
    <property type="entry name" value="Znf_C2H2_type"/>
</dbReference>
<name>B4MSL0_DROWI</name>
<feature type="domain" description="C2H2-type" evidence="11">
    <location>
        <begin position="237"/>
        <end position="264"/>
    </location>
</feature>
<dbReference type="SMR" id="B4MSL0"/>
<evidence type="ECO:0000259" key="11">
    <source>
        <dbReference type="PROSITE" id="PS50157"/>
    </source>
</evidence>
<dbReference type="GO" id="GO:0005634">
    <property type="term" value="C:nucleus"/>
    <property type="evidence" value="ECO:0007669"/>
    <property type="project" value="UniProtKB-SubCell"/>
</dbReference>
<evidence type="ECO:0000256" key="10">
    <source>
        <dbReference type="PROSITE-ProRule" id="PRU00042"/>
    </source>
</evidence>
<protein>
    <recommendedName>
        <fullName evidence="11">C2H2-type domain-containing protein</fullName>
    </recommendedName>
</protein>
<evidence type="ECO:0000256" key="2">
    <source>
        <dbReference type="ARBA" id="ARBA00022723"/>
    </source>
</evidence>
<dbReference type="PANTHER" id="PTHR24409:SF418">
    <property type="entry name" value="SI:CH73-221F6.1"/>
    <property type="match status" value="1"/>
</dbReference>
<dbReference type="InterPro" id="IPR041697">
    <property type="entry name" value="Znf-C2H2_11"/>
</dbReference>
<dbReference type="PROSITE" id="PS50157">
    <property type="entry name" value="ZINC_FINGER_C2H2_2"/>
    <property type="match status" value="5"/>
</dbReference>
<dbReference type="InterPro" id="IPR036236">
    <property type="entry name" value="Znf_C2H2_sf"/>
</dbReference>
<comment type="subcellular location">
    <subcellularLocation>
        <location evidence="1">Nucleus</location>
    </subcellularLocation>
</comment>
<dbReference type="GO" id="GO:0000981">
    <property type="term" value="F:DNA-binding transcription factor activity, RNA polymerase II-specific"/>
    <property type="evidence" value="ECO:0007669"/>
    <property type="project" value="TreeGrafter"/>
</dbReference>
<dbReference type="SMART" id="SM00355">
    <property type="entry name" value="ZnF_C2H2"/>
    <property type="match status" value="5"/>
</dbReference>